<dbReference type="Gene3D" id="3.40.50.150">
    <property type="entry name" value="Vaccinia Virus protein VP39"/>
    <property type="match status" value="1"/>
</dbReference>
<sequence length="565" mass="63993">MPPEVIALLHELVPVIYDRYGLRLRASDLEDLTQFLHNRWRVGSPQTWATYRQLLLDQSPYGHQAWQPLINVITNTESYFFRDRGQFALLQRQILPELILSRRGSRRLCLWSAACAGGEEPYSLAIALQGMLPAHENWQVRIFATDINEEALDRARSGRFRSWSFRAIDSTVWQTYFRPLADGWQIDPAIQRLVTFQNFNLVNDKLPLTDVGKFDLILCRNVFIYFATESITQAVDLFAKALAPGGYLLTGHAELCHQPLQSFATQIYPESVIYRRRSGQATAPSLPPINGLSQPYAAASNLENPLENLLENTVRLKNGVETLHSAPLINADAQVIAIETAIANHQERLNYSRSDHLNDLADSSHLNNSRSSNPRPTDASPHSLQPSSPKVPVVKPLSKPYAAPKNQTEQLHNRLKQKLLQLLKHYPNSSATLYALACLHANWGASQEANQYCQQALEIEPESTEICCLLARIWEEQNQLDQAKQFLRRAVYLDRHALPPRLELASLYERIGDATAARRLYASALELLQDFAPHWPVFDHHHLTAGELSDRLKEHLATIGAARNH</sequence>
<evidence type="ECO:0000256" key="3">
    <source>
        <dbReference type="ARBA" id="ARBA00022691"/>
    </source>
</evidence>
<dbReference type="PANTHER" id="PTHR24422:SF19">
    <property type="entry name" value="CHEMOTAXIS PROTEIN METHYLTRANSFERASE"/>
    <property type="match status" value="1"/>
</dbReference>
<dbReference type="Gene3D" id="1.25.40.10">
    <property type="entry name" value="Tetratricopeptide repeat domain"/>
    <property type="match status" value="1"/>
</dbReference>
<keyword evidence="2" id="KW-0808">Transferase</keyword>
<dbReference type="PRINTS" id="PR00996">
    <property type="entry name" value="CHERMTFRASE"/>
</dbReference>
<dbReference type="PANTHER" id="PTHR24422">
    <property type="entry name" value="CHEMOTAXIS PROTEIN METHYLTRANSFERASE"/>
    <property type="match status" value="1"/>
</dbReference>
<keyword evidence="1 6" id="KW-0489">Methyltransferase</keyword>
<dbReference type="EMBL" id="JAZAQF010000028">
    <property type="protein sequence ID" value="MFG3817022.1"/>
    <property type="molecule type" value="Genomic_DNA"/>
</dbReference>
<dbReference type="SUPFAM" id="SSF53335">
    <property type="entry name" value="S-adenosyl-L-methionine-dependent methyltransferases"/>
    <property type="match status" value="1"/>
</dbReference>
<evidence type="ECO:0000256" key="2">
    <source>
        <dbReference type="ARBA" id="ARBA00022679"/>
    </source>
</evidence>
<evidence type="ECO:0000256" key="4">
    <source>
        <dbReference type="SAM" id="MobiDB-lite"/>
    </source>
</evidence>
<dbReference type="InterPro" id="IPR022642">
    <property type="entry name" value="CheR_C"/>
</dbReference>
<feature type="compositionally biased region" description="Low complexity" evidence="4">
    <location>
        <begin position="386"/>
        <end position="400"/>
    </location>
</feature>
<feature type="compositionally biased region" description="Polar residues" evidence="4">
    <location>
        <begin position="364"/>
        <end position="385"/>
    </location>
</feature>
<dbReference type="InterPro" id="IPR000780">
    <property type="entry name" value="CheR_MeTrfase"/>
</dbReference>
<keyword evidence="7" id="KW-1185">Reference proteome</keyword>
<feature type="region of interest" description="Disordered" evidence="4">
    <location>
        <begin position="360"/>
        <end position="409"/>
    </location>
</feature>
<dbReference type="PROSITE" id="PS50123">
    <property type="entry name" value="CHER"/>
    <property type="match status" value="1"/>
</dbReference>
<dbReference type="SMART" id="SM00138">
    <property type="entry name" value="MeTrc"/>
    <property type="match status" value="1"/>
</dbReference>
<dbReference type="RefSeq" id="WP_393011042.1">
    <property type="nucleotide sequence ID" value="NZ_JAZAQF010000028.1"/>
</dbReference>
<proteinExistence type="predicted"/>
<reference evidence="7" key="1">
    <citation type="journal article" date="2024" name="Algal Res.">
        <title>Biochemical, toxicological and genomic investigation of a high-biomass producing Limnothrix strain isolated from Italian shallow drinking water reservoir.</title>
        <authorList>
            <person name="Simonazzi M."/>
            <person name="Shishido T.K."/>
            <person name="Delbaje E."/>
            <person name="Wahlsten M."/>
            <person name="Fewer D.P."/>
            <person name="Sivonen K."/>
            <person name="Pezzolesi L."/>
            <person name="Pistocchi R."/>
        </authorList>
    </citation>
    <scope>NUCLEOTIDE SEQUENCE [LARGE SCALE GENOMIC DNA]</scope>
    <source>
        <strain evidence="7">LRLZ20PSL1</strain>
    </source>
</reference>
<dbReference type="Pfam" id="PF01739">
    <property type="entry name" value="CheR"/>
    <property type="match status" value="1"/>
</dbReference>
<dbReference type="CDD" id="cd02440">
    <property type="entry name" value="AdoMet_MTases"/>
    <property type="match status" value="1"/>
</dbReference>
<dbReference type="InterPro" id="IPR011990">
    <property type="entry name" value="TPR-like_helical_dom_sf"/>
</dbReference>
<evidence type="ECO:0000256" key="1">
    <source>
        <dbReference type="ARBA" id="ARBA00022603"/>
    </source>
</evidence>
<organism evidence="6 7">
    <name type="scientific">Limnothrix redekei LRLZ20PSL1</name>
    <dbReference type="NCBI Taxonomy" id="3112953"/>
    <lineage>
        <taxon>Bacteria</taxon>
        <taxon>Bacillati</taxon>
        <taxon>Cyanobacteriota</taxon>
        <taxon>Cyanophyceae</taxon>
        <taxon>Pseudanabaenales</taxon>
        <taxon>Pseudanabaenaceae</taxon>
        <taxon>Limnothrix</taxon>
    </lineage>
</organism>
<evidence type="ECO:0000313" key="6">
    <source>
        <dbReference type="EMBL" id="MFG3817022.1"/>
    </source>
</evidence>
<protein>
    <submittedName>
        <fullName evidence="6">CheR family methyltransferase</fullName>
    </submittedName>
</protein>
<dbReference type="GO" id="GO:0008168">
    <property type="term" value="F:methyltransferase activity"/>
    <property type="evidence" value="ECO:0007669"/>
    <property type="project" value="UniProtKB-KW"/>
</dbReference>
<dbReference type="Proteomes" id="UP001604335">
    <property type="component" value="Unassembled WGS sequence"/>
</dbReference>
<dbReference type="SMART" id="SM00028">
    <property type="entry name" value="TPR"/>
    <property type="match status" value="3"/>
</dbReference>
<name>A0ABW7C8D8_9CYAN</name>
<dbReference type="SUPFAM" id="SSF48452">
    <property type="entry name" value="TPR-like"/>
    <property type="match status" value="1"/>
</dbReference>
<evidence type="ECO:0000259" key="5">
    <source>
        <dbReference type="PROSITE" id="PS50123"/>
    </source>
</evidence>
<feature type="domain" description="CheR-type methyltransferase" evidence="5">
    <location>
        <begin position="9"/>
        <end position="254"/>
    </location>
</feature>
<evidence type="ECO:0000313" key="7">
    <source>
        <dbReference type="Proteomes" id="UP001604335"/>
    </source>
</evidence>
<dbReference type="InterPro" id="IPR019734">
    <property type="entry name" value="TPR_rpt"/>
</dbReference>
<keyword evidence="3" id="KW-0949">S-adenosyl-L-methionine</keyword>
<dbReference type="InterPro" id="IPR029063">
    <property type="entry name" value="SAM-dependent_MTases_sf"/>
</dbReference>
<accession>A0ABW7C8D8</accession>
<dbReference type="Pfam" id="PF14559">
    <property type="entry name" value="TPR_19"/>
    <property type="match status" value="1"/>
</dbReference>
<gene>
    <name evidence="6" type="ORF">VPK24_05190</name>
</gene>
<dbReference type="InterPro" id="IPR050903">
    <property type="entry name" value="Bact_Chemotaxis_MeTrfase"/>
</dbReference>
<dbReference type="GO" id="GO:0032259">
    <property type="term" value="P:methylation"/>
    <property type="evidence" value="ECO:0007669"/>
    <property type="project" value="UniProtKB-KW"/>
</dbReference>
<comment type="caution">
    <text evidence="6">The sequence shown here is derived from an EMBL/GenBank/DDBJ whole genome shotgun (WGS) entry which is preliminary data.</text>
</comment>